<gene>
    <name evidence="2" type="ORF">AQI88_23145</name>
</gene>
<organism evidence="2 3">
    <name type="scientific">Streptomyces cellostaticus</name>
    <dbReference type="NCBI Taxonomy" id="67285"/>
    <lineage>
        <taxon>Bacteria</taxon>
        <taxon>Bacillati</taxon>
        <taxon>Actinomycetota</taxon>
        <taxon>Actinomycetes</taxon>
        <taxon>Kitasatosporales</taxon>
        <taxon>Streptomycetaceae</taxon>
        <taxon>Streptomyces</taxon>
    </lineage>
</organism>
<sequence length="59" mass="6418">MTDGENTTGTRRDTPVFPILFGDSDRSEPAHIADLTGGRLFDARSGSLDGAFEEIRGYQ</sequence>
<dbReference type="Gene3D" id="3.40.50.410">
    <property type="entry name" value="von Willebrand factor, type A domain"/>
    <property type="match status" value="1"/>
</dbReference>
<accession>A0A124HCF4</accession>
<reference evidence="2 3" key="1">
    <citation type="submission" date="2015-10" db="EMBL/GenBank/DDBJ databases">
        <title>Draft genome sequence of Streptomyces cellostaticus DSM 40189, type strain for the species Streptomyces cellostaticus.</title>
        <authorList>
            <person name="Ruckert C."/>
            <person name="Winkler A."/>
            <person name="Kalinowski J."/>
            <person name="Kampfer P."/>
            <person name="Glaeser S."/>
        </authorList>
    </citation>
    <scope>NUCLEOTIDE SEQUENCE [LARGE SCALE GENOMIC DNA]</scope>
    <source>
        <strain evidence="2 3">DSM 40189</strain>
    </source>
</reference>
<evidence type="ECO:0000313" key="2">
    <source>
        <dbReference type="EMBL" id="KUM94263.1"/>
    </source>
</evidence>
<evidence type="ECO:0000313" key="3">
    <source>
        <dbReference type="Proteomes" id="UP000054241"/>
    </source>
</evidence>
<protein>
    <submittedName>
        <fullName evidence="2">Uncharacterized protein</fullName>
    </submittedName>
</protein>
<dbReference type="Proteomes" id="UP000054241">
    <property type="component" value="Unassembled WGS sequence"/>
</dbReference>
<keyword evidence="3" id="KW-1185">Reference proteome</keyword>
<comment type="caution">
    <text evidence="2">The sequence shown here is derived from an EMBL/GenBank/DDBJ whole genome shotgun (WGS) entry which is preliminary data.</text>
</comment>
<evidence type="ECO:0000256" key="1">
    <source>
        <dbReference type="SAM" id="MobiDB-lite"/>
    </source>
</evidence>
<name>A0A124HCF4_9ACTN</name>
<dbReference type="AlphaFoldDB" id="A0A124HCF4"/>
<feature type="region of interest" description="Disordered" evidence="1">
    <location>
        <begin position="1"/>
        <end position="23"/>
    </location>
</feature>
<dbReference type="STRING" id="67285.AQI88_23145"/>
<dbReference type="EMBL" id="LMWL01000039">
    <property type="protein sequence ID" value="KUM94263.1"/>
    <property type="molecule type" value="Genomic_DNA"/>
</dbReference>
<dbReference type="InterPro" id="IPR036465">
    <property type="entry name" value="vWFA_dom_sf"/>
</dbReference>
<proteinExistence type="predicted"/>